<dbReference type="SUPFAM" id="SSF90209">
    <property type="entry name" value="Ran binding protein zinc finger-like"/>
    <property type="match status" value="2"/>
</dbReference>
<dbReference type="OrthoDB" id="1878647at2759"/>
<feature type="domain" description="RanBP2-type" evidence="6">
    <location>
        <begin position="623"/>
        <end position="652"/>
    </location>
</feature>
<feature type="region of interest" description="Disordered" evidence="5">
    <location>
        <begin position="1"/>
        <end position="83"/>
    </location>
</feature>
<dbReference type="PANTHER" id="PTHR23111">
    <property type="entry name" value="ZINC FINGER PROTEIN"/>
    <property type="match status" value="1"/>
</dbReference>
<dbReference type="GeneID" id="40313194"/>
<feature type="compositionally biased region" description="Basic and acidic residues" evidence="5">
    <location>
        <begin position="28"/>
        <end position="37"/>
    </location>
</feature>
<keyword evidence="8" id="KW-1185">Reference proteome</keyword>
<feature type="compositionally biased region" description="Low complexity" evidence="5">
    <location>
        <begin position="318"/>
        <end position="327"/>
    </location>
</feature>
<feature type="region of interest" description="Disordered" evidence="5">
    <location>
        <begin position="535"/>
        <end position="571"/>
    </location>
</feature>
<evidence type="ECO:0000256" key="5">
    <source>
        <dbReference type="SAM" id="MobiDB-lite"/>
    </source>
</evidence>
<feature type="compositionally biased region" description="Polar residues" evidence="5">
    <location>
        <begin position="301"/>
        <end position="317"/>
    </location>
</feature>
<dbReference type="KEGG" id="bbes:BESB_082680"/>
<reference evidence="7 8" key="1">
    <citation type="submission" date="2017-09" db="EMBL/GenBank/DDBJ databases">
        <title>Genome sequencing of Besnoitia besnoiti strain Bb-Ger1.</title>
        <authorList>
            <person name="Schares G."/>
            <person name="Venepally P."/>
            <person name="Lorenzi H.A."/>
        </authorList>
    </citation>
    <scope>NUCLEOTIDE SEQUENCE [LARGE SCALE GENOMIC DNA]</scope>
    <source>
        <strain evidence="7 8">Bb-Ger1</strain>
    </source>
</reference>
<proteinExistence type="predicted"/>
<feature type="compositionally biased region" description="Polar residues" evidence="5">
    <location>
        <begin position="680"/>
        <end position="700"/>
    </location>
</feature>
<comment type="caution">
    <text evidence="7">The sequence shown here is derived from an EMBL/GenBank/DDBJ whole genome shotgun (WGS) entry which is preliminary data.</text>
</comment>
<dbReference type="VEuPathDB" id="ToxoDB:BESB_082680"/>
<feature type="region of interest" description="Disordered" evidence="5">
    <location>
        <begin position="298"/>
        <end position="359"/>
    </location>
</feature>
<accession>A0A2A9M549</accession>
<gene>
    <name evidence="7" type="ORF">BESB_082680</name>
</gene>
<feature type="domain" description="RanBP2-type" evidence="6">
    <location>
        <begin position="219"/>
        <end position="248"/>
    </location>
</feature>
<dbReference type="GO" id="GO:0008270">
    <property type="term" value="F:zinc ion binding"/>
    <property type="evidence" value="ECO:0007669"/>
    <property type="project" value="UniProtKB-KW"/>
</dbReference>
<evidence type="ECO:0000313" key="8">
    <source>
        <dbReference type="Proteomes" id="UP000224006"/>
    </source>
</evidence>
<dbReference type="SMART" id="SM00547">
    <property type="entry name" value="ZnF_RBZ"/>
    <property type="match status" value="2"/>
</dbReference>
<feature type="compositionally biased region" description="Basic and acidic residues" evidence="5">
    <location>
        <begin position="536"/>
        <end position="552"/>
    </location>
</feature>
<organism evidence="7 8">
    <name type="scientific">Besnoitia besnoiti</name>
    <name type="common">Apicomplexan protozoan</name>
    <dbReference type="NCBI Taxonomy" id="94643"/>
    <lineage>
        <taxon>Eukaryota</taxon>
        <taxon>Sar</taxon>
        <taxon>Alveolata</taxon>
        <taxon>Apicomplexa</taxon>
        <taxon>Conoidasida</taxon>
        <taxon>Coccidia</taxon>
        <taxon>Eucoccidiorida</taxon>
        <taxon>Eimeriorina</taxon>
        <taxon>Sarcocystidae</taxon>
        <taxon>Besnoitia</taxon>
    </lineage>
</organism>
<evidence type="ECO:0000313" key="7">
    <source>
        <dbReference type="EMBL" id="PFH33069.1"/>
    </source>
</evidence>
<dbReference type="Gene3D" id="4.10.1060.10">
    <property type="entry name" value="Zinc finger, RanBP2-type"/>
    <property type="match status" value="1"/>
</dbReference>
<name>A0A2A9M549_BESBE</name>
<dbReference type="RefSeq" id="XP_029217078.1">
    <property type="nucleotide sequence ID" value="XM_029366618.1"/>
</dbReference>
<dbReference type="InterPro" id="IPR036443">
    <property type="entry name" value="Znf_RanBP2_sf"/>
</dbReference>
<keyword evidence="1" id="KW-0479">Metal-binding</keyword>
<dbReference type="AlphaFoldDB" id="A0A2A9M549"/>
<keyword evidence="3" id="KW-0862">Zinc</keyword>
<dbReference type="PANTHER" id="PTHR23111:SF104">
    <property type="entry name" value="RANBP2-TYPE DOMAIN-CONTAINING PROTEIN"/>
    <property type="match status" value="1"/>
</dbReference>
<dbReference type="GO" id="GO:0003729">
    <property type="term" value="F:mRNA binding"/>
    <property type="evidence" value="ECO:0007669"/>
    <property type="project" value="TreeGrafter"/>
</dbReference>
<keyword evidence="2 4" id="KW-0863">Zinc-finger</keyword>
<dbReference type="GO" id="GO:0005737">
    <property type="term" value="C:cytoplasm"/>
    <property type="evidence" value="ECO:0007669"/>
    <property type="project" value="TreeGrafter"/>
</dbReference>
<feature type="compositionally biased region" description="Polar residues" evidence="5">
    <location>
        <begin position="349"/>
        <end position="358"/>
    </location>
</feature>
<evidence type="ECO:0000259" key="6">
    <source>
        <dbReference type="PROSITE" id="PS50199"/>
    </source>
</evidence>
<evidence type="ECO:0000256" key="1">
    <source>
        <dbReference type="ARBA" id="ARBA00022723"/>
    </source>
</evidence>
<evidence type="ECO:0000256" key="2">
    <source>
        <dbReference type="ARBA" id="ARBA00022771"/>
    </source>
</evidence>
<dbReference type="InterPro" id="IPR001876">
    <property type="entry name" value="Znf_RanBP2"/>
</dbReference>
<evidence type="ECO:0000256" key="3">
    <source>
        <dbReference type="ARBA" id="ARBA00022833"/>
    </source>
</evidence>
<sequence>MSPEVTQGYGAHPPAPGATTLVTVNSEKNSKHPRQESETSGDLLSGISTPQTLSGAASFHPALGGASETSAAPSPDSRGDSGVDIVEQSSLLYSDLGMNFLPLAISAASSSGDLAGGISGPSTAFPVSNPNGSALLRDSSLGVGYPGVQDLASLMIPSLNGNAGSVVGVAQYQSPEVLATGSTAANGSRNPASCSPGTPHGGAAIAARVNAREPPRMGEGGNWRCNNCSNINYPRRRACNRCGCARSAVNDLLVAEFTRLKDELQNMGLDAHTASQAAAAQQAAQHQGRLLNSMLDLLGSDTHQGGSRARQAQHQGKSSSSFGLASSHTRSGLCNTSSPICTTDGPRGSSRQSSQPTAACSGPYASQLVLLNNTLASLKIGLASATGTSATTSEAGAGAHPSQCGSGGATLVTPGCANPAGGGGDMCAAFDLKFPATGTPEASNRSSQTPGLSPLSFRMATGEGGFRTGEEAPVVASSLAEHGAAQYTAVLQLMLLKAKDVADALVVYFQELGDPDPTSKAADVLRTALAMLGHSTDSRGNDTSLGERKDEALTVSSASSAPGIRNNSGSVRGIGGPNFSAPTMLAHPDEFKNPSSFLKIYGDPLCGSADLSSGNGQNPVKSHHGNWVCRNCKNVNFPRRFRCNKCGEIRDEEGDRIVAEYAKLVHHHYLKAYKHLASNPQGASGGWSPTDQMGTSVNQNGGEGGSRQSSRKNRNLVPAAEPPSCQAQA</sequence>
<feature type="compositionally biased region" description="Polar residues" evidence="5">
    <location>
        <begin position="38"/>
        <end position="55"/>
    </location>
</feature>
<dbReference type="PROSITE" id="PS50199">
    <property type="entry name" value="ZF_RANBP2_2"/>
    <property type="match status" value="2"/>
</dbReference>
<feature type="region of interest" description="Disordered" evidence="5">
    <location>
        <begin position="680"/>
        <end position="729"/>
    </location>
</feature>
<dbReference type="PROSITE" id="PS01358">
    <property type="entry name" value="ZF_RANBP2_1"/>
    <property type="match status" value="2"/>
</dbReference>
<protein>
    <submittedName>
        <fullName evidence="7">Zn-finger in Ran binding protein and others domain-containing protein</fullName>
    </submittedName>
</protein>
<evidence type="ECO:0000256" key="4">
    <source>
        <dbReference type="PROSITE-ProRule" id="PRU00322"/>
    </source>
</evidence>
<feature type="compositionally biased region" description="Polar residues" evidence="5">
    <location>
        <begin position="554"/>
        <end position="570"/>
    </location>
</feature>
<feature type="compositionally biased region" description="Polar residues" evidence="5">
    <location>
        <begin position="328"/>
        <end position="341"/>
    </location>
</feature>
<dbReference type="EMBL" id="NWUJ01000009">
    <property type="protein sequence ID" value="PFH33069.1"/>
    <property type="molecule type" value="Genomic_DNA"/>
</dbReference>
<dbReference type="Proteomes" id="UP000224006">
    <property type="component" value="Chromosome VIII"/>
</dbReference>